<accession>A0A2B7WSK3</accession>
<reference evidence="2 3" key="1">
    <citation type="submission" date="2017-10" db="EMBL/GenBank/DDBJ databases">
        <title>Comparative genomics in systemic dimorphic fungi from Ajellomycetaceae.</title>
        <authorList>
            <person name="Munoz J.F."/>
            <person name="Mcewen J.G."/>
            <person name="Clay O.K."/>
            <person name="Cuomo C.A."/>
        </authorList>
    </citation>
    <scope>NUCLEOTIDE SEQUENCE [LARGE SCALE GENOMIC DNA]</scope>
    <source>
        <strain evidence="2 3">UAMH7299</strain>
    </source>
</reference>
<protein>
    <submittedName>
        <fullName evidence="2">Uncharacterized protein</fullName>
    </submittedName>
</protein>
<dbReference type="Proteomes" id="UP000224634">
    <property type="component" value="Unassembled WGS sequence"/>
</dbReference>
<proteinExistence type="predicted"/>
<keyword evidence="3" id="KW-1185">Reference proteome</keyword>
<evidence type="ECO:0000313" key="2">
    <source>
        <dbReference type="EMBL" id="PGG99566.1"/>
    </source>
</evidence>
<dbReference type="STRING" id="1447883.A0A2B7WSK3"/>
<organism evidence="2 3">
    <name type="scientific">Polytolypa hystricis (strain UAMH7299)</name>
    <dbReference type="NCBI Taxonomy" id="1447883"/>
    <lineage>
        <taxon>Eukaryota</taxon>
        <taxon>Fungi</taxon>
        <taxon>Dikarya</taxon>
        <taxon>Ascomycota</taxon>
        <taxon>Pezizomycotina</taxon>
        <taxon>Eurotiomycetes</taxon>
        <taxon>Eurotiomycetidae</taxon>
        <taxon>Onygenales</taxon>
        <taxon>Onygenales incertae sedis</taxon>
        <taxon>Polytolypa</taxon>
    </lineage>
</organism>
<gene>
    <name evidence="2" type="ORF">AJ80_09333</name>
</gene>
<feature type="compositionally biased region" description="Polar residues" evidence="1">
    <location>
        <begin position="290"/>
        <end position="301"/>
    </location>
</feature>
<comment type="caution">
    <text evidence="2">The sequence shown here is derived from an EMBL/GenBank/DDBJ whole genome shotgun (WGS) entry which is preliminary data.</text>
</comment>
<evidence type="ECO:0000313" key="3">
    <source>
        <dbReference type="Proteomes" id="UP000224634"/>
    </source>
</evidence>
<sequence length="514" mass="56740">MALLTPKAGLALGAVPDVHENTRIIAAVGIPHENANPRSDGWFVSDFLLFYRLLGGESRHQKWVMCTDPQRLVDDYEFYAHGNPFLPQKVVLDRSSIPSDITIESESTIKDKVLEYLDGICREAVKAGDPVLFLVFGHRNMETSAIALGRSGGKFIIQIFSNGDGSHKATAAVLTASGFGAEAASDSWVASNTATRYYGGIFASTIADVLCADDAPKGNDTTAEEPKSYHQFTDYINFRAKHISAEKNHQFQFSAQDDQWVVEYHRRTGIPAAKFQSKLNALPTRPANIDTSGYSNPASDGSQKELGIAPRPGDVKLGSGNYLELMNRTGASENFMKESIRVSALDYMCSQPGPETAANNKCHGLFRRILNHDALVEQEWNIAASILHYRLGVTLLVKQVVAHAAPRLPQMPADAFDNFDMFNRDKRNKEYIDALCLSILKLELIPQPGNPNVDGYPWHKPHTFIANCLCEAGVPMEEAKNRLESVKEDLDKCARVHATQLIRGMEDESQDKDG</sequence>
<dbReference type="AlphaFoldDB" id="A0A2B7WSK3"/>
<evidence type="ECO:0000256" key="1">
    <source>
        <dbReference type="SAM" id="MobiDB-lite"/>
    </source>
</evidence>
<feature type="region of interest" description="Disordered" evidence="1">
    <location>
        <begin position="290"/>
        <end position="310"/>
    </location>
</feature>
<dbReference type="OrthoDB" id="4174293at2759"/>
<name>A0A2B7WSK3_POLH7</name>
<dbReference type="EMBL" id="PDNA01000268">
    <property type="protein sequence ID" value="PGG99566.1"/>
    <property type="molecule type" value="Genomic_DNA"/>
</dbReference>